<proteinExistence type="predicted"/>
<dbReference type="AlphaFoldDB" id="A0A2N9EPJ0"/>
<reference evidence="3" key="1">
    <citation type="submission" date="2018-02" db="EMBL/GenBank/DDBJ databases">
        <authorList>
            <person name="Cohen D.B."/>
            <person name="Kent A.D."/>
        </authorList>
    </citation>
    <scope>NUCLEOTIDE SEQUENCE</scope>
</reference>
<keyword evidence="2" id="KW-0472">Membrane</keyword>
<feature type="region of interest" description="Disordered" evidence="1">
    <location>
        <begin position="204"/>
        <end position="236"/>
    </location>
</feature>
<keyword evidence="2" id="KW-0812">Transmembrane</keyword>
<feature type="transmembrane region" description="Helical" evidence="2">
    <location>
        <begin position="22"/>
        <end position="41"/>
    </location>
</feature>
<dbReference type="EMBL" id="OIVN01002259">
    <property type="protein sequence ID" value="SPD02076.1"/>
    <property type="molecule type" value="Genomic_DNA"/>
</dbReference>
<evidence type="ECO:0000313" key="4">
    <source>
        <dbReference type="EMBL" id="SPD02076.1"/>
    </source>
</evidence>
<sequence length="313" mass="34523">MKARETNQQVISTTSGNQLRRLILGAHFFYLLSTTATATLLRHRGFLDRSITIRRALSEPTWMVQTQIRWSKSVVIVPDGGGRATEPPLAISSHPQHPGLLPFFLSLFAFSLAQLVPNQPEPNRATPSSTASPIAPRTDPTVPCIDLLLPRFSCISNANNELTIGVFGFSGSDLGLWIGHGNGGYAFSWGDETPHNPVVELDGESHSAVKEKITDSSSSHSKGRSHRKSDAKEESNYSEIASQLKEIAIAFKNQGPIDANLYEAVMTTEGFAEEMLASAFDYMIQEEKVGRAFMAKAPKLRKLWLENYFTKNM</sequence>
<keyword evidence="2" id="KW-1133">Transmembrane helix</keyword>
<name>A0A2N9EPJ0_FAGSY</name>
<organism evidence="3">
    <name type="scientific">Fagus sylvatica</name>
    <name type="common">Beechnut</name>
    <dbReference type="NCBI Taxonomy" id="28930"/>
    <lineage>
        <taxon>Eukaryota</taxon>
        <taxon>Viridiplantae</taxon>
        <taxon>Streptophyta</taxon>
        <taxon>Embryophyta</taxon>
        <taxon>Tracheophyta</taxon>
        <taxon>Spermatophyta</taxon>
        <taxon>Magnoliopsida</taxon>
        <taxon>eudicotyledons</taxon>
        <taxon>Gunneridae</taxon>
        <taxon>Pentapetalae</taxon>
        <taxon>rosids</taxon>
        <taxon>fabids</taxon>
        <taxon>Fagales</taxon>
        <taxon>Fagaceae</taxon>
        <taxon>Fagus</taxon>
    </lineage>
</organism>
<dbReference type="PANTHER" id="PTHR47127">
    <property type="entry name" value="10A19I.15"/>
    <property type="match status" value="1"/>
</dbReference>
<evidence type="ECO:0000256" key="2">
    <source>
        <dbReference type="SAM" id="Phobius"/>
    </source>
</evidence>
<gene>
    <name evidence="4" type="ORF">FSB_LOCUS29958</name>
    <name evidence="3" type="ORF">FSB_LOCUS4607</name>
</gene>
<accession>A0A2N9EPJ0</accession>
<evidence type="ECO:0000313" key="3">
    <source>
        <dbReference type="EMBL" id="SPC76725.1"/>
    </source>
</evidence>
<evidence type="ECO:0000256" key="1">
    <source>
        <dbReference type="SAM" id="MobiDB-lite"/>
    </source>
</evidence>
<dbReference type="EMBL" id="OIVN01000231">
    <property type="protein sequence ID" value="SPC76725.1"/>
    <property type="molecule type" value="Genomic_DNA"/>
</dbReference>
<feature type="compositionally biased region" description="Basic and acidic residues" evidence="1">
    <location>
        <begin position="204"/>
        <end position="214"/>
    </location>
</feature>
<protein>
    <submittedName>
        <fullName evidence="3">Uncharacterized protein</fullName>
    </submittedName>
</protein>